<dbReference type="InterPro" id="IPR045600">
    <property type="entry name" value="RelA/SpoT_AH_RIS"/>
</dbReference>
<comment type="similarity">
    <text evidence="4">Belongs to the relA/spoT family.</text>
</comment>
<dbReference type="InterPro" id="IPR033655">
    <property type="entry name" value="TGS_RelA/SpoT"/>
</dbReference>
<evidence type="ECO:0000256" key="1">
    <source>
        <dbReference type="ARBA" id="ARBA00004976"/>
    </source>
</evidence>
<dbReference type="Gene3D" id="3.10.20.30">
    <property type="match status" value="1"/>
</dbReference>
<dbReference type="FunFam" id="3.10.20.30:FF:000002">
    <property type="entry name" value="GTP pyrophosphokinase (RelA/SpoT)"/>
    <property type="match status" value="1"/>
</dbReference>
<dbReference type="InterPro" id="IPR012675">
    <property type="entry name" value="Beta-grasp_dom_sf"/>
</dbReference>
<dbReference type="Pfam" id="PF19296">
    <property type="entry name" value="RelA_AH_RIS"/>
    <property type="match status" value="1"/>
</dbReference>
<organism evidence="7 8">
    <name type="scientific">Candidatus Aphodocola excrementigallinarum</name>
    <dbReference type="NCBI Taxonomy" id="2840670"/>
    <lineage>
        <taxon>Bacteria</taxon>
        <taxon>Bacillati</taxon>
        <taxon>Bacillota</taxon>
        <taxon>Bacilli</taxon>
        <taxon>Candidatus Aphodocola</taxon>
    </lineage>
</organism>
<dbReference type="CDD" id="cd05399">
    <property type="entry name" value="NT_Rel-Spo_like"/>
    <property type="match status" value="1"/>
</dbReference>
<dbReference type="GO" id="GO:0005886">
    <property type="term" value="C:plasma membrane"/>
    <property type="evidence" value="ECO:0007669"/>
    <property type="project" value="TreeGrafter"/>
</dbReference>
<feature type="domain" description="TGS" evidence="6">
    <location>
        <begin position="393"/>
        <end position="454"/>
    </location>
</feature>
<dbReference type="Proteomes" id="UP000824074">
    <property type="component" value="Unassembled WGS sequence"/>
</dbReference>
<evidence type="ECO:0000313" key="8">
    <source>
        <dbReference type="Proteomes" id="UP000824074"/>
    </source>
</evidence>
<comment type="caution">
    <text evidence="7">The sequence shown here is derived from an EMBL/GenBank/DDBJ whole genome shotgun (WGS) entry which is preliminary data.</text>
</comment>
<comment type="function">
    <text evidence="4">In eubacteria ppGpp (guanosine 3'-diphosphate 5'-diphosphate) is a mediator of the stringent response that coordinates a variety of cellular activities in response to changes in nutritional abundance.</text>
</comment>
<dbReference type="Gene3D" id="3.30.460.10">
    <property type="entry name" value="Beta Polymerase, domain 2"/>
    <property type="match status" value="1"/>
</dbReference>
<dbReference type="InterPro" id="IPR006674">
    <property type="entry name" value="HD_domain"/>
</dbReference>
<dbReference type="Pfam" id="PF13328">
    <property type="entry name" value="HD_4"/>
    <property type="match status" value="1"/>
</dbReference>
<proteinExistence type="inferred from homology"/>
<dbReference type="InterPro" id="IPR004095">
    <property type="entry name" value="TGS"/>
</dbReference>
<dbReference type="AlphaFoldDB" id="A0A9D1INF5"/>
<dbReference type="InterPro" id="IPR004811">
    <property type="entry name" value="RelA/Spo_fam"/>
</dbReference>
<dbReference type="FunFam" id="3.30.460.10:FF:000001">
    <property type="entry name" value="GTP pyrophosphokinase RelA"/>
    <property type="match status" value="1"/>
</dbReference>
<dbReference type="InterPro" id="IPR043519">
    <property type="entry name" value="NT_sf"/>
</dbReference>
<reference evidence="7" key="1">
    <citation type="submission" date="2020-10" db="EMBL/GenBank/DDBJ databases">
        <authorList>
            <person name="Gilroy R."/>
        </authorList>
    </citation>
    <scope>NUCLEOTIDE SEQUENCE</scope>
    <source>
        <strain evidence="7">CHK193-30670</strain>
    </source>
</reference>
<sequence length="719" mass="82062">MEPEEKAYTIDDLINKAKTYIKSDEEIELIKKAYLFAAKVHAGQLRLTGDAYILHPLNVAMILTEIYADSQTLATALLHDVINFANVKIEEIEKEFGSEIKTLVDGISKINKLSLSADNEALISYHKKILVGLSGDVRIIILKIADRLHNMRTLWAIPEKKRKEKAKETLEILVPIAHRLGINHIKSELEDLCLKYWKPDVYNDILEKLSQSRQELDKSVDKMMESVSKILTDNNIPHEMKGRTKSVYSIYNKLQKGKTFNEIYDILALRYLVNTEAECYLALGLIHAKYKPVPKRFKDYIARPKANGYQSLHTTVFGVDGKLFEIQIRTYDMDRVAEYGFASHWSYKEHGVNKQNDMEEKLKQFRTVIELNEQQVEGEEFVNTVKNEVFNSNNIYVYTPKGDVFELPVGSTPIDFAYRVHTSVGHQMVGAIVNNNIVPLDYKLKDGDIVKINTNKNSKGPSKEWLNIAYTTSAKNKIKAFFSKIDKNQTIANGKEMFIKTIRRKKLSTNDILDDKKMQIALDELGLNNENDLYYEIGIGKYNPTQVIKTILNEKEDEKKILEKTLKYQSPIMDATGEIIIDGMSDLKVSFGGCCMPVKGDDIVGYISKGNGITIHRKNCHNIVDQDERIINASWNENINKKYVTNVLIYADKKDNLLLDIISKTSAMNIGVKSVNTISNVDYNVYDLNILVDDKQMLDRYISIIKQIPSVNDCVRGNK</sequence>
<accession>A0A9D1INF5</accession>
<evidence type="ECO:0000313" key="7">
    <source>
        <dbReference type="EMBL" id="HIU40880.1"/>
    </source>
</evidence>
<dbReference type="Gene3D" id="1.10.3210.10">
    <property type="entry name" value="Hypothetical protein af1432"/>
    <property type="match status" value="1"/>
</dbReference>
<dbReference type="FunFam" id="1.10.3210.10:FF:000001">
    <property type="entry name" value="GTP pyrophosphokinase RelA"/>
    <property type="match status" value="1"/>
</dbReference>
<dbReference type="SUPFAM" id="SSF109604">
    <property type="entry name" value="HD-domain/PDEase-like"/>
    <property type="match status" value="1"/>
</dbReference>
<dbReference type="EC" id="2.7.6.5" evidence="2"/>
<comment type="pathway">
    <text evidence="1">Purine metabolism; ppGpp biosynthesis; ppGpp from GTP: step 1/2.</text>
</comment>
<dbReference type="GO" id="GO:0015969">
    <property type="term" value="P:guanosine tetraphosphate metabolic process"/>
    <property type="evidence" value="ECO:0007669"/>
    <property type="project" value="InterPro"/>
</dbReference>
<dbReference type="SMART" id="SM00471">
    <property type="entry name" value="HDc"/>
    <property type="match status" value="1"/>
</dbReference>
<dbReference type="SUPFAM" id="SSF81271">
    <property type="entry name" value="TGS-like"/>
    <property type="match status" value="1"/>
</dbReference>
<dbReference type="SUPFAM" id="SSF81301">
    <property type="entry name" value="Nucleotidyltransferase"/>
    <property type="match status" value="1"/>
</dbReference>
<comment type="catalytic activity">
    <reaction evidence="3">
        <text>GTP + ATP = guanosine 3'-diphosphate 5'-triphosphate + AMP</text>
        <dbReference type="Rhea" id="RHEA:22088"/>
        <dbReference type="ChEBI" id="CHEBI:30616"/>
        <dbReference type="ChEBI" id="CHEBI:37565"/>
        <dbReference type="ChEBI" id="CHEBI:142410"/>
        <dbReference type="ChEBI" id="CHEBI:456215"/>
        <dbReference type="EC" id="2.7.6.5"/>
    </reaction>
</comment>
<reference evidence="7" key="2">
    <citation type="journal article" date="2021" name="PeerJ">
        <title>Extensive microbial diversity within the chicken gut microbiome revealed by metagenomics and culture.</title>
        <authorList>
            <person name="Gilroy R."/>
            <person name="Ravi A."/>
            <person name="Getino M."/>
            <person name="Pursley I."/>
            <person name="Horton D.L."/>
            <person name="Alikhan N.F."/>
            <person name="Baker D."/>
            <person name="Gharbi K."/>
            <person name="Hall N."/>
            <person name="Watson M."/>
            <person name="Adriaenssens E.M."/>
            <person name="Foster-Nyarko E."/>
            <person name="Jarju S."/>
            <person name="Secka A."/>
            <person name="Antonio M."/>
            <person name="Oren A."/>
            <person name="Chaudhuri R.R."/>
            <person name="La Ragione R."/>
            <person name="Hildebrand F."/>
            <person name="Pallen M.J."/>
        </authorList>
    </citation>
    <scope>NUCLEOTIDE SEQUENCE</scope>
    <source>
        <strain evidence="7">CHK193-30670</strain>
    </source>
</reference>
<dbReference type="CDD" id="cd01668">
    <property type="entry name" value="TGS_RSH"/>
    <property type="match status" value="1"/>
</dbReference>
<evidence type="ECO:0000256" key="4">
    <source>
        <dbReference type="RuleBase" id="RU003847"/>
    </source>
</evidence>
<name>A0A9D1INF5_9FIRM</name>
<evidence type="ECO:0000259" key="6">
    <source>
        <dbReference type="PROSITE" id="PS51880"/>
    </source>
</evidence>
<evidence type="ECO:0000256" key="2">
    <source>
        <dbReference type="ARBA" id="ARBA00013251"/>
    </source>
</evidence>
<dbReference type="InterPro" id="IPR012676">
    <property type="entry name" value="TGS-like"/>
</dbReference>
<dbReference type="PROSITE" id="PS51831">
    <property type="entry name" value="HD"/>
    <property type="match status" value="1"/>
</dbReference>
<dbReference type="PROSITE" id="PS51880">
    <property type="entry name" value="TGS"/>
    <property type="match status" value="1"/>
</dbReference>
<dbReference type="EMBL" id="DVMT01000064">
    <property type="protein sequence ID" value="HIU40880.1"/>
    <property type="molecule type" value="Genomic_DNA"/>
</dbReference>
<evidence type="ECO:0000256" key="3">
    <source>
        <dbReference type="ARBA" id="ARBA00048244"/>
    </source>
</evidence>
<dbReference type="PANTHER" id="PTHR21262:SF31">
    <property type="entry name" value="GTP PYROPHOSPHOKINASE"/>
    <property type="match status" value="1"/>
</dbReference>
<dbReference type="Pfam" id="PF02824">
    <property type="entry name" value="TGS"/>
    <property type="match status" value="1"/>
</dbReference>
<dbReference type="InterPro" id="IPR007685">
    <property type="entry name" value="RelA_SpoT"/>
</dbReference>
<dbReference type="SMART" id="SM00954">
    <property type="entry name" value="RelA_SpoT"/>
    <property type="match status" value="1"/>
</dbReference>
<dbReference type="PANTHER" id="PTHR21262">
    <property type="entry name" value="GUANOSINE-3',5'-BIS DIPHOSPHATE 3'-PYROPHOSPHOHYDROLASE"/>
    <property type="match status" value="1"/>
</dbReference>
<dbReference type="Pfam" id="PF04607">
    <property type="entry name" value="RelA_SpoT"/>
    <property type="match status" value="1"/>
</dbReference>
<feature type="domain" description="HD" evidence="5">
    <location>
        <begin position="52"/>
        <end position="151"/>
    </location>
</feature>
<protein>
    <recommendedName>
        <fullName evidence="2">GTP diphosphokinase</fullName>
        <ecNumber evidence="2">2.7.6.5</ecNumber>
    </recommendedName>
</protein>
<evidence type="ECO:0000259" key="5">
    <source>
        <dbReference type="PROSITE" id="PS51831"/>
    </source>
</evidence>
<dbReference type="GO" id="GO:0008728">
    <property type="term" value="F:GTP diphosphokinase activity"/>
    <property type="evidence" value="ECO:0007669"/>
    <property type="project" value="UniProtKB-EC"/>
</dbReference>
<dbReference type="NCBIfam" id="TIGR00691">
    <property type="entry name" value="spoT_relA"/>
    <property type="match status" value="1"/>
</dbReference>
<dbReference type="InterPro" id="IPR003607">
    <property type="entry name" value="HD/PDEase_dom"/>
</dbReference>
<gene>
    <name evidence="7" type="ORF">IAB68_06260</name>
</gene>
<dbReference type="GO" id="GO:0005525">
    <property type="term" value="F:GTP binding"/>
    <property type="evidence" value="ECO:0007669"/>
    <property type="project" value="UniProtKB-KW"/>
</dbReference>
<dbReference type="CDD" id="cd00077">
    <property type="entry name" value="HDc"/>
    <property type="match status" value="1"/>
</dbReference>